<dbReference type="EMBL" id="CM042880">
    <property type="protein sequence ID" value="KAI4390057.1"/>
    <property type="molecule type" value="Genomic_DNA"/>
</dbReference>
<name>A0ACB9SFM4_9MYRT</name>
<keyword evidence="2" id="KW-1185">Reference proteome</keyword>
<proteinExistence type="predicted"/>
<protein>
    <submittedName>
        <fullName evidence="1">Uncharacterized protein</fullName>
    </submittedName>
</protein>
<reference evidence="2" key="1">
    <citation type="journal article" date="2023" name="Front. Plant Sci.">
        <title>Chromosomal-level genome assembly of Melastoma candidum provides insights into trichome evolution.</title>
        <authorList>
            <person name="Zhong Y."/>
            <person name="Wu W."/>
            <person name="Sun C."/>
            <person name="Zou P."/>
            <person name="Liu Y."/>
            <person name="Dai S."/>
            <person name="Zhou R."/>
        </authorList>
    </citation>
    <scope>NUCLEOTIDE SEQUENCE [LARGE SCALE GENOMIC DNA]</scope>
</reference>
<evidence type="ECO:0000313" key="1">
    <source>
        <dbReference type="EMBL" id="KAI4390057.1"/>
    </source>
</evidence>
<evidence type="ECO:0000313" key="2">
    <source>
        <dbReference type="Proteomes" id="UP001057402"/>
    </source>
</evidence>
<dbReference type="Proteomes" id="UP001057402">
    <property type="component" value="Chromosome 1"/>
</dbReference>
<comment type="caution">
    <text evidence="1">The sequence shown here is derived from an EMBL/GenBank/DDBJ whole genome shotgun (WGS) entry which is preliminary data.</text>
</comment>
<sequence>MGISGGEIKRTSIPYEILVDLLLLLLHEHTSVLKSTSANRLLQILQGLAEKAILFTRYLEVKYKTLLEPKELLIHRNNKASEHLQERKAEMYHLSAYYICSTLCDMVANVLFMIIIHFMDGFNSTIPCFFLSLLNVVTIKVKLRTDSSLPFFLQSERSLDLGRIQAAEELFGATVLDIRGAKIVASLLLTLSLLSEGHHDS</sequence>
<organism evidence="1 2">
    <name type="scientific">Melastoma candidum</name>
    <dbReference type="NCBI Taxonomy" id="119954"/>
    <lineage>
        <taxon>Eukaryota</taxon>
        <taxon>Viridiplantae</taxon>
        <taxon>Streptophyta</taxon>
        <taxon>Embryophyta</taxon>
        <taxon>Tracheophyta</taxon>
        <taxon>Spermatophyta</taxon>
        <taxon>Magnoliopsida</taxon>
        <taxon>eudicotyledons</taxon>
        <taxon>Gunneridae</taxon>
        <taxon>Pentapetalae</taxon>
        <taxon>rosids</taxon>
        <taxon>malvids</taxon>
        <taxon>Myrtales</taxon>
        <taxon>Melastomataceae</taxon>
        <taxon>Melastomatoideae</taxon>
        <taxon>Melastomateae</taxon>
        <taxon>Melastoma</taxon>
    </lineage>
</organism>
<gene>
    <name evidence="1" type="ORF">MLD38_002210</name>
</gene>
<accession>A0ACB9SFM4</accession>